<evidence type="ECO:0000313" key="2">
    <source>
        <dbReference type="Proteomes" id="UP000316747"/>
    </source>
</evidence>
<organism evidence="1 2">
    <name type="scientific">Humibacillus xanthopallidus</name>
    <dbReference type="NCBI Taxonomy" id="412689"/>
    <lineage>
        <taxon>Bacteria</taxon>
        <taxon>Bacillati</taxon>
        <taxon>Actinomycetota</taxon>
        <taxon>Actinomycetes</taxon>
        <taxon>Micrococcales</taxon>
        <taxon>Intrasporangiaceae</taxon>
        <taxon>Humibacillus</taxon>
    </lineage>
</organism>
<comment type="caution">
    <text evidence="1">The sequence shown here is derived from an EMBL/GenBank/DDBJ whole genome shotgun (WGS) entry which is preliminary data.</text>
</comment>
<dbReference type="AlphaFoldDB" id="A0A543I3K9"/>
<sequence length="118" mass="12830">MSSSDVARYEQMTDAELYEELGLLLLGEDALGMGSLGRSRLRRFGRDKWNDAQRALRQRLCTEAGESRLGDGEVALGQGLIAAVAETLKFEHAEAAVVSVLLLRRSLDKFCASDGVGL</sequence>
<dbReference type="EMBL" id="VFPM01000001">
    <property type="protein sequence ID" value="TQM65155.1"/>
    <property type="molecule type" value="Genomic_DNA"/>
</dbReference>
<accession>A0A543I3K9</accession>
<protein>
    <submittedName>
        <fullName evidence="1">Uncharacterized protein</fullName>
    </submittedName>
</protein>
<evidence type="ECO:0000313" key="1">
    <source>
        <dbReference type="EMBL" id="TQM65155.1"/>
    </source>
</evidence>
<proteinExistence type="predicted"/>
<name>A0A543I3K9_9MICO</name>
<keyword evidence="2" id="KW-1185">Reference proteome</keyword>
<dbReference type="Proteomes" id="UP000316747">
    <property type="component" value="Unassembled WGS sequence"/>
</dbReference>
<reference evidence="1 2" key="1">
    <citation type="submission" date="2019-06" db="EMBL/GenBank/DDBJ databases">
        <title>Genome sequencing of plant associated microbes to promote plant fitness in Sorghum bicolor and Oryza sativa.</title>
        <authorList>
            <person name="Coleman-Derr D."/>
        </authorList>
    </citation>
    <scope>NUCLEOTIDE SEQUENCE [LARGE SCALE GENOMIC DNA]</scope>
    <source>
        <strain evidence="1 2">KV-663</strain>
    </source>
</reference>
<gene>
    <name evidence="1" type="ORF">FBY41_1540</name>
</gene>